<evidence type="ECO:0000313" key="2">
    <source>
        <dbReference type="Proteomes" id="UP000625711"/>
    </source>
</evidence>
<proteinExistence type="predicted"/>
<protein>
    <submittedName>
        <fullName evidence="1">Uncharacterized protein</fullName>
    </submittedName>
</protein>
<dbReference type="EMBL" id="JAACXV010000415">
    <property type="protein sequence ID" value="KAF7277692.1"/>
    <property type="molecule type" value="Genomic_DNA"/>
</dbReference>
<sequence>MIQTIVAGSHNRIKETRGVPGGQKEFGHTQTNEQISFSTPFSVTVAISINRWRSMFAAVTQDQTFDCHKILERGGCDYDDRCVQVNCFVDSKNSIDDLTSPAAWFTVVYCKVFCWRRTNIIM</sequence>
<dbReference type="Proteomes" id="UP000625711">
    <property type="component" value="Unassembled WGS sequence"/>
</dbReference>
<dbReference type="AlphaFoldDB" id="A0A834IPK2"/>
<keyword evidence="2" id="KW-1185">Reference proteome</keyword>
<accession>A0A834IPK2</accession>
<comment type="caution">
    <text evidence="1">The sequence shown here is derived from an EMBL/GenBank/DDBJ whole genome shotgun (WGS) entry which is preliminary data.</text>
</comment>
<gene>
    <name evidence="1" type="ORF">GWI33_009303</name>
</gene>
<organism evidence="1 2">
    <name type="scientific">Rhynchophorus ferrugineus</name>
    <name type="common">Red palm weevil</name>
    <name type="synonym">Curculio ferrugineus</name>
    <dbReference type="NCBI Taxonomy" id="354439"/>
    <lineage>
        <taxon>Eukaryota</taxon>
        <taxon>Metazoa</taxon>
        <taxon>Ecdysozoa</taxon>
        <taxon>Arthropoda</taxon>
        <taxon>Hexapoda</taxon>
        <taxon>Insecta</taxon>
        <taxon>Pterygota</taxon>
        <taxon>Neoptera</taxon>
        <taxon>Endopterygota</taxon>
        <taxon>Coleoptera</taxon>
        <taxon>Polyphaga</taxon>
        <taxon>Cucujiformia</taxon>
        <taxon>Curculionidae</taxon>
        <taxon>Dryophthorinae</taxon>
        <taxon>Rhynchophorus</taxon>
    </lineage>
</organism>
<evidence type="ECO:0000313" key="1">
    <source>
        <dbReference type="EMBL" id="KAF7277692.1"/>
    </source>
</evidence>
<name>A0A834IPK2_RHYFE</name>
<reference evidence="1" key="1">
    <citation type="submission" date="2020-08" db="EMBL/GenBank/DDBJ databases">
        <title>Genome sequencing and assembly of the red palm weevil Rhynchophorus ferrugineus.</title>
        <authorList>
            <person name="Dias G.B."/>
            <person name="Bergman C.M."/>
            <person name="Manee M."/>
        </authorList>
    </citation>
    <scope>NUCLEOTIDE SEQUENCE</scope>
    <source>
        <strain evidence="1">AA-2017</strain>
        <tissue evidence="1">Whole larva</tissue>
    </source>
</reference>